<proteinExistence type="predicted"/>
<accession>A0AAV5D2B4</accession>
<dbReference type="Proteomes" id="UP001054889">
    <property type="component" value="Unassembled WGS sequence"/>
</dbReference>
<dbReference type="EMBL" id="BQKI01000010">
    <property type="protein sequence ID" value="GJN04267.1"/>
    <property type="molecule type" value="Genomic_DNA"/>
</dbReference>
<evidence type="ECO:0008006" key="3">
    <source>
        <dbReference type="Google" id="ProtNLM"/>
    </source>
</evidence>
<keyword evidence="2" id="KW-1185">Reference proteome</keyword>
<name>A0AAV5D2B4_ELECO</name>
<organism evidence="1 2">
    <name type="scientific">Eleusine coracana subsp. coracana</name>
    <dbReference type="NCBI Taxonomy" id="191504"/>
    <lineage>
        <taxon>Eukaryota</taxon>
        <taxon>Viridiplantae</taxon>
        <taxon>Streptophyta</taxon>
        <taxon>Embryophyta</taxon>
        <taxon>Tracheophyta</taxon>
        <taxon>Spermatophyta</taxon>
        <taxon>Magnoliopsida</taxon>
        <taxon>Liliopsida</taxon>
        <taxon>Poales</taxon>
        <taxon>Poaceae</taxon>
        <taxon>PACMAD clade</taxon>
        <taxon>Chloridoideae</taxon>
        <taxon>Cynodonteae</taxon>
        <taxon>Eleusininae</taxon>
        <taxon>Eleusine</taxon>
    </lineage>
</organism>
<comment type="caution">
    <text evidence="1">The sequence shown here is derived from an EMBL/GenBank/DDBJ whole genome shotgun (WGS) entry which is preliminary data.</text>
</comment>
<evidence type="ECO:0000313" key="1">
    <source>
        <dbReference type="EMBL" id="GJN04267.1"/>
    </source>
</evidence>
<reference evidence="1" key="1">
    <citation type="journal article" date="2018" name="DNA Res.">
        <title>Multiple hybrid de novo genome assembly of finger millet, an orphan allotetraploid crop.</title>
        <authorList>
            <person name="Hatakeyama M."/>
            <person name="Aluri S."/>
            <person name="Balachadran M.T."/>
            <person name="Sivarajan S.R."/>
            <person name="Patrignani A."/>
            <person name="Gruter S."/>
            <person name="Poveda L."/>
            <person name="Shimizu-Inatsugi R."/>
            <person name="Baeten J."/>
            <person name="Francoijs K.J."/>
            <person name="Nataraja K.N."/>
            <person name="Reddy Y.A.N."/>
            <person name="Phadnis S."/>
            <person name="Ravikumar R.L."/>
            <person name="Schlapbach R."/>
            <person name="Sreeman S.M."/>
            <person name="Shimizu K.K."/>
        </authorList>
    </citation>
    <scope>NUCLEOTIDE SEQUENCE</scope>
</reference>
<reference evidence="1" key="2">
    <citation type="submission" date="2021-12" db="EMBL/GenBank/DDBJ databases">
        <title>Resequencing data analysis of finger millet.</title>
        <authorList>
            <person name="Hatakeyama M."/>
            <person name="Aluri S."/>
            <person name="Balachadran M.T."/>
            <person name="Sivarajan S.R."/>
            <person name="Poveda L."/>
            <person name="Shimizu-Inatsugi R."/>
            <person name="Schlapbach R."/>
            <person name="Sreeman S.M."/>
            <person name="Shimizu K.K."/>
        </authorList>
    </citation>
    <scope>NUCLEOTIDE SEQUENCE</scope>
</reference>
<sequence length="176" mass="19057">MRSYLFPLIVSLSKRICLAKKKSTRLLFLSLSLSTHLVLLFFLSLSLSGSSRQGVLLRTRRGGSLLRIWADLGWGAAVQGRLRWMALLQRPLVAASWLRVTGEVRQGINSLVILGAWALWRHRNNCVINGVSPSIATLLILAGDDKCLWLCGMAGAKAITVLPAHGGVVSSAIVSG</sequence>
<dbReference type="AlphaFoldDB" id="A0AAV5D2B4"/>
<gene>
    <name evidence="1" type="primary">ga21800</name>
    <name evidence="1" type="ORF">PR202_ga21800</name>
</gene>
<protein>
    <recommendedName>
        <fullName evidence="3">Transmembrane protein</fullName>
    </recommendedName>
</protein>
<evidence type="ECO:0000313" key="2">
    <source>
        <dbReference type="Proteomes" id="UP001054889"/>
    </source>
</evidence>